<dbReference type="STRING" id="857967.G0QYL7"/>
<dbReference type="GO" id="GO:0005794">
    <property type="term" value="C:Golgi apparatus"/>
    <property type="evidence" value="ECO:0007669"/>
    <property type="project" value="TreeGrafter"/>
</dbReference>
<dbReference type="GO" id="GO:0005783">
    <property type="term" value="C:endoplasmic reticulum"/>
    <property type="evidence" value="ECO:0007669"/>
    <property type="project" value="TreeGrafter"/>
</dbReference>
<keyword evidence="3 7" id="KW-0812">Transmembrane</keyword>
<dbReference type="OrthoDB" id="9909019at2759"/>
<evidence type="ECO:0000259" key="8">
    <source>
        <dbReference type="Pfam" id="PF01529"/>
    </source>
</evidence>
<dbReference type="GO" id="GO:0019706">
    <property type="term" value="F:protein-cysteine S-palmitoyltransferase activity"/>
    <property type="evidence" value="ECO:0007669"/>
    <property type="project" value="UniProtKB-EC"/>
</dbReference>
<comment type="similarity">
    <text evidence="7">Belongs to the DHHC palmitoyltransferase family.</text>
</comment>
<dbReference type="EC" id="2.3.1.225" evidence="7"/>
<evidence type="ECO:0000313" key="9">
    <source>
        <dbReference type="EMBL" id="EGR29691.1"/>
    </source>
</evidence>
<keyword evidence="4 7" id="KW-1133">Transmembrane helix</keyword>
<evidence type="ECO:0000313" key="10">
    <source>
        <dbReference type="Proteomes" id="UP000008983"/>
    </source>
</evidence>
<dbReference type="InParanoid" id="G0QYL7"/>
<accession>G0QYL7</accession>
<feature type="domain" description="Palmitoyltransferase DHHC" evidence="8">
    <location>
        <begin position="154"/>
        <end position="271"/>
    </location>
</feature>
<dbReference type="GO" id="GO:0016020">
    <property type="term" value="C:membrane"/>
    <property type="evidence" value="ECO:0007669"/>
    <property type="project" value="UniProtKB-SubCell"/>
</dbReference>
<evidence type="ECO:0000256" key="6">
    <source>
        <dbReference type="ARBA" id="ARBA00023315"/>
    </source>
</evidence>
<comment type="catalytic activity">
    <reaction evidence="7">
        <text>L-cysteinyl-[protein] + hexadecanoyl-CoA = S-hexadecanoyl-L-cysteinyl-[protein] + CoA</text>
        <dbReference type="Rhea" id="RHEA:36683"/>
        <dbReference type="Rhea" id="RHEA-COMP:10131"/>
        <dbReference type="Rhea" id="RHEA-COMP:11032"/>
        <dbReference type="ChEBI" id="CHEBI:29950"/>
        <dbReference type="ChEBI" id="CHEBI:57287"/>
        <dbReference type="ChEBI" id="CHEBI:57379"/>
        <dbReference type="ChEBI" id="CHEBI:74151"/>
        <dbReference type="EC" id="2.3.1.225"/>
    </reaction>
</comment>
<dbReference type="InterPro" id="IPR039859">
    <property type="entry name" value="PFA4/ZDH16/20/ERF2-like"/>
</dbReference>
<comment type="domain">
    <text evidence="7">The DHHC domain is required for palmitoyltransferase activity.</text>
</comment>
<protein>
    <recommendedName>
        <fullName evidence="7">Palmitoyltransferase</fullName>
        <ecNumber evidence="7">2.3.1.225</ecNumber>
    </recommendedName>
</protein>
<organism evidence="9 10">
    <name type="scientific">Ichthyophthirius multifiliis</name>
    <name type="common">White spot disease agent</name>
    <name type="synonym">Ich</name>
    <dbReference type="NCBI Taxonomy" id="5932"/>
    <lineage>
        <taxon>Eukaryota</taxon>
        <taxon>Sar</taxon>
        <taxon>Alveolata</taxon>
        <taxon>Ciliophora</taxon>
        <taxon>Intramacronucleata</taxon>
        <taxon>Oligohymenophorea</taxon>
        <taxon>Hymenostomatida</taxon>
        <taxon>Ophryoglenina</taxon>
        <taxon>Ichthyophthirius</taxon>
    </lineage>
</organism>
<proteinExistence type="inferred from homology"/>
<dbReference type="OMA" id="IQLIHIN"/>
<dbReference type="Pfam" id="PF01529">
    <property type="entry name" value="DHHC"/>
    <property type="match status" value="1"/>
</dbReference>
<dbReference type="GeneID" id="14905795"/>
<evidence type="ECO:0000256" key="1">
    <source>
        <dbReference type="ARBA" id="ARBA00004141"/>
    </source>
</evidence>
<keyword evidence="6 7" id="KW-0012">Acyltransferase</keyword>
<feature type="transmembrane region" description="Helical" evidence="7">
    <location>
        <begin position="197"/>
        <end position="213"/>
    </location>
</feature>
<keyword evidence="2 7" id="KW-0808">Transferase</keyword>
<gene>
    <name evidence="9" type="ORF">IMG5_150600</name>
</gene>
<feature type="transmembrane region" description="Helical" evidence="7">
    <location>
        <begin position="43"/>
        <end position="61"/>
    </location>
</feature>
<dbReference type="PANTHER" id="PTHR22883">
    <property type="entry name" value="ZINC FINGER DHHC DOMAIN CONTAINING PROTEIN"/>
    <property type="match status" value="1"/>
</dbReference>
<dbReference type="PROSITE" id="PS50216">
    <property type="entry name" value="DHHC"/>
    <property type="match status" value="1"/>
</dbReference>
<evidence type="ECO:0000256" key="3">
    <source>
        <dbReference type="ARBA" id="ARBA00022692"/>
    </source>
</evidence>
<dbReference type="InterPro" id="IPR001594">
    <property type="entry name" value="Palmitoyltrfase_DHHC"/>
</dbReference>
<evidence type="ECO:0000256" key="5">
    <source>
        <dbReference type="ARBA" id="ARBA00023136"/>
    </source>
</evidence>
<feature type="transmembrane region" description="Helical" evidence="7">
    <location>
        <begin position="12"/>
        <end position="31"/>
    </location>
</feature>
<keyword evidence="5 7" id="KW-0472">Membrane</keyword>
<evidence type="ECO:0000256" key="4">
    <source>
        <dbReference type="ARBA" id="ARBA00022989"/>
    </source>
</evidence>
<dbReference type="eggNOG" id="KOG0509">
    <property type="taxonomic scope" value="Eukaryota"/>
</dbReference>
<feature type="transmembrane region" description="Helical" evidence="7">
    <location>
        <begin position="233"/>
        <end position="255"/>
    </location>
</feature>
<sequence>MKQSVIKTLFNSRVFYICLHLYTFFLIYAFDNTINEKINQFDIFYTFIYPLLILISFILFWNCGKNPGYAPIQPKNDIEASQNNTDKSSELFNGNHVSEIELNLINQQNQEKQDYNKSFENSDAQSIISNKIYQSSKINQNYQLLKQNLPSLFFCEKCNRYQPFRSKHCDECERCICKYDHHCFWIGGCVGELNHRLFWLFLYFQFIVIYLTLNNFLDSINQYLIVDENGNEIYLLEYHLFGFLWYFIFIPYISYSYKLNNMGKQQKTINYVSQNIPKRVLSVQ</sequence>
<comment type="subcellular location">
    <subcellularLocation>
        <location evidence="1">Membrane</location>
        <topology evidence="1">Multi-pass membrane protein</topology>
    </subcellularLocation>
</comment>
<dbReference type="RefSeq" id="XP_004030927.1">
    <property type="nucleotide sequence ID" value="XM_004030879.1"/>
</dbReference>
<dbReference type="GO" id="GO:0006612">
    <property type="term" value="P:protein targeting to membrane"/>
    <property type="evidence" value="ECO:0007669"/>
    <property type="project" value="TreeGrafter"/>
</dbReference>
<name>G0QYL7_ICHMU</name>
<keyword evidence="10" id="KW-1185">Reference proteome</keyword>
<dbReference type="Proteomes" id="UP000008983">
    <property type="component" value="Unassembled WGS sequence"/>
</dbReference>
<dbReference type="EMBL" id="GL984117">
    <property type="protein sequence ID" value="EGR29691.1"/>
    <property type="molecule type" value="Genomic_DNA"/>
</dbReference>
<reference evidence="9 10" key="1">
    <citation type="submission" date="2011-07" db="EMBL/GenBank/DDBJ databases">
        <authorList>
            <person name="Coyne R."/>
            <person name="Brami D."/>
            <person name="Johnson J."/>
            <person name="Hostetler J."/>
            <person name="Hannick L."/>
            <person name="Clark T."/>
            <person name="Cassidy-Hanley D."/>
            <person name="Inman J."/>
        </authorList>
    </citation>
    <scope>NUCLEOTIDE SEQUENCE [LARGE SCALE GENOMIC DNA]</scope>
    <source>
        <strain evidence="9 10">G5</strain>
    </source>
</reference>
<dbReference type="AlphaFoldDB" id="G0QYL7"/>
<evidence type="ECO:0000256" key="7">
    <source>
        <dbReference type="RuleBase" id="RU079119"/>
    </source>
</evidence>
<evidence type="ECO:0000256" key="2">
    <source>
        <dbReference type="ARBA" id="ARBA00022679"/>
    </source>
</evidence>